<reference evidence="1 2" key="1">
    <citation type="journal article" date="2015" name="Mol. Plant Microbe Interact.">
        <title>Genome, transcriptome, and functional analyses of Penicillium expansum provide new insights into secondary metabolism and pathogenicity.</title>
        <authorList>
            <person name="Ballester A.R."/>
            <person name="Marcet-Houben M."/>
            <person name="Levin E."/>
            <person name="Sela N."/>
            <person name="Selma-Lazaro C."/>
            <person name="Carmona L."/>
            <person name="Wisniewski M."/>
            <person name="Droby S."/>
            <person name="Gonzalez-Candelas L."/>
            <person name="Gabaldon T."/>
        </authorList>
    </citation>
    <scope>NUCLEOTIDE SEQUENCE [LARGE SCALE GENOMIC DNA]</scope>
    <source>
        <strain evidence="1 2">MD-8</strain>
    </source>
</reference>
<dbReference type="OrthoDB" id="4323028at2759"/>
<dbReference type="VEuPathDB" id="FungiDB:PEXP_016170"/>
<gene>
    <name evidence="1" type="ORF">PEX2_021110</name>
</gene>
<evidence type="ECO:0000313" key="2">
    <source>
        <dbReference type="Proteomes" id="UP000030143"/>
    </source>
</evidence>
<dbReference type="AlphaFoldDB" id="A0A0A2K0L6"/>
<name>A0A0A2K0L6_PENEN</name>
<keyword evidence="2" id="KW-1185">Reference proteome</keyword>
<dbReference type="EMBL" id="JQFZ01000071">
    <property type="protein sequence ID" value="KGO60453.1"/>
    <property type="molecule type" value="Genomic_DNA"/>
</dbReference>
<protein>
    <submittedName>
        <fullName evidence="1">Uncharacterized protein</fullName>
    </submittedName>
</protein>
<comment type="caution">
    <text evidence="1">The sequence shown here is derived from an EMBL/GenBank/DDBJ whole genome shotgun (WGS) entry which is preliminary data.</text>
</comment>
<dbReference type="GeneID" id="27674805"/>
<proteinExistence type="predicted"/>
<dbReference type="RefSeq" id="XP_016601519.1">
    <property type="nucleotide sequence ID" value="XM_016739386.1"/>
</dbReference>
<evidence type="ECO:0000313" key="1">
    <source>
        <dbReference type="EMBL" id="KGO60453.1"/>
    </source>
</evidence>
<sequence length="134" mass="15318">MYSPLHSHRCDSHHPPHQRFARRFALKAASSLGLPRFGDPIEGNNVMRALCRSVILSHRLACDDRRSSLDSRRLIGVTSPGCYLRWRFAAIKHWPDAPPKHTSIPLHGLPMLIRAPSCMRWLVPSSTRWSRAHI</sequence>
<organism evidence="1 2">
    <name type="scientific">Penicillium expansum</name>
    <name type="common">Blue mold rot fungus</name>
    <dbReference type="NCBI Taxonomy" id="27334"/>
    <lineage>
        <taxon>Eukaryota</taxon>
        <taxon>Fungi</taxon>
        <taxon>Dikarya</taxon>
        <taxon>Ascomycota</taxon>
        <taxon>Pezizomycotina</taxon>
        <taxon>Eurotiomycetes</taxon>
        <taxon>Eurotiomycetidae</taxon>
        <taxon>Eurotiales</taxon>
        <taxon>Aspergillaceae</taxon>
        <taxon>Penicillium</taxon>
    </lineage>
</organism>
<dbReference type="Proteomes" id="UP000030143">
    <property type="component" value="Unassembled WGS sequence"/>
</dbReference>
<accession>A0A0A2K0L6</accession>
<dbReference type="HOGENOM" id="CLU_1896923_0_0_1"/>